<dbReference type="GO" id="GO:0005739">
    <property type="term" value="C:mitochondrion"/>
    <property type="evidence" value="ECO:0007669"/>
    <property type="project" value="TreeGrafter"/>
</dbReference>
<evidence type="ECO:0000256" key="7">
    <source>
        <dbReference type="ARBA" id="ARBA00022679"/>
    </source>
</evidence>
<evidence type="ECO:0000256" key="6">
    <source>
        <dbReference type="ARBA" id="ARBA00022603"/>
    </source>
</evidence>
<evidence type="ECO:0000256" key="12">
    <source>
        <dbReference type="ARBA" id="ARBA00025154"/>
    </source>
</evidence>
<dbReference type="InterPro" id="IPR017925">
    <property type="entry name" value="DHFR_CS"/>
</dbReference>
<dbReference type="PIRSF" id="PIRSF000389">
    <property type="entry name" value="DHFR-TS"/>
    <property type="match status" value="1"/>
</dbReference>
<dbReference type="InterPro" id="IPR024072">
    <property type="entry name" value="DHFR-like_dom_sf"/>
</dbReference>
<evidence type="ECO:0000256" key="10">
    <source>
        <dbReference type="ARBA" id="ARBA00023002"/>
    </source>
</evidence>
<dbReference type="InterPro" id="IPR023451">
    <property type="entry name" value="Thymidate_synth/dCMP_Mease_dom"/>
</dbReference>
<evidence type="ECO:0000256" key="3">
    <source>
        <dbReference type="ARBA" id="ARBA00010176"/>
    </source>
</evidence>
<dbReference type="InterPro" id="IPR012262">
    <property type="entry name" value="DHFR-TS"/>
</dbReference>
<evidence type="ECO:0000313" key="19">
    <source>
        <dbReference type="EMBL" id="EER01028.1"/>
    </source>
</evidence>
<evidence type="ECO:0000256" key="15">
    <source>
        <dbReference type="PIRNR" id="PIRNR000389"/>
    </source>
</evidence>
<dbReference type="InParanoid" id="C5LQI2"/>
<evidence type="ECO:0000256" key="5">
    <source>
        <dbReference type="ARBA" id="ARBA00022563"/>
    </source>
</evidence>
<dbReference type="GO" id="GO:0005829">
    <property type="term" value="C:cytosol"/>
    <property type="evidence" value="ECO:0007669"/>
    <property type="project" value="TreeGrafter"/>
</dbReference>
<dbReference type="Gene3D" id="3.30.572.10">
    <property type="entry name" value="Thymidylate synthase/dCMP hydroxymethylase domain"/>
    <property type="match status" value="1"/>
</dbReference>
<comment type="function">
    <text evidence="12">Bifunctional enzyme. Involved in de novo dTMP biosynthesis. Key enzyme in folate metabolism. Catalyzes an essential reaction for de novo glycine and purine synthesis, DNA precursor synthesis, and for the conversion of dUMP to dTMP.</text>
</comment>
<dbReference type="RefSeq" id="XP_002768310.1">
    <property type="nucleotide sequence ID" value="XM_002768264.1"/>
</dbReference>
<proteinExistence type="inferred from homology"/>
<evidence type="ECO:0000256" key="11">
    <source>
        <dbReference type="ARBA" id="ARBA00023268"/>
    </source>
</evidence>
<comment type="similarity">
    <text evidence="3 15">In the N-terminal section; belongs to the dihydrofolate reductase family.</text>
</comment>
<evidence type="ECO:0000256" key="13">
    <source>
        <dbReference type="ARBA" id="ARBA00047344"/>
    </source>
</evidence>
<dbReference type="CDD" id="cd00209">
    <property type="entry name" value="DHFR"/>
    <property type="match status" value="1"/>
</dbReference>
<dbReference type="NCBIfam" id="TIGR03284">
    <property type="entry name" value="thym_sym"/>
    <property type="match status" value="1"/>
</dbReference>
<dbReference type="FunFam" id="3.30.572.10:FF:000002">
    <property type="entry name" value="Possible thymidylate synthase"/>
    <property type="match status" value="1"/>
</dbReference>
<dbReference type="InterPro" id="IPR036926">
    <property type="entry name" value="Thymidate_synth/dCMP_Mease_sf"/>
</dbReference>
<dbReference type="InterPro" id="IPR001796">
    <property type="entry name" value="DHFR_dom"/>
</dbReference>
<protein>
    <recommendedName>
        <fullName evidence="4 15">Bifunctional dihydrofolate reductase-thymidylate synthase</fullName>
    </recommendedName>
</protein>
<dbReference type="OrthoDB" id="766at2759"/>
<dbReference type="OMA" id="ILCAWNV"/>
<dbReference type="AlphaFoldDB" id="C5LQI2"/>
<keyword evidence="7 15" id="KW-0808">Transferase</keyword>
<dbReference type="PANTHER" id="PTHR11548">
    <property type="entry name" value="THYMIDYLATE SYNTHASE 1"/>
    <property type="match status" value="1"/>
</dbReference>
<keyword evidence="10 15" id="KW-0560">Oxidoreductase</keyword>
<keyword evidence="11" id="KW-0511">Multifunctional enzyme</keyword>
<dbReference type="EMBL" id="GG684603">
    <property type="protein sequence ID" value="EER01028.1"/>
    <property type="molecule type" value="Genomic_DNA"/>
</dbReference>
<evidence type="ECO:0000256" key="1">
    <source>
        <dbReference type="ARBA" id="ARBA00004903"/>
    </source>
</evidence>
<dbReference type="GO" id="GO:0006231">
    <property type="term" value="P:dTMP biosynthetic process"/>
    <property type="evidence" value="ECO:0007669"/>
    <property type="project" value="InterPro"/>
</dbReference>
<dbReference type="GO" id="GO:0032259">
    <property type="term" value="P:methylation"/>
    <property type="evidence" value="ECO:0007669"/>
    <property type="project" value="UniProtKB-KW"/>
</dbReference>
<comment type="catalytic activity">
    <reaction evidence="14">
        <text>(6S)-5,6,7,8-tetrahydrofolate + NADP(+) = 7,8-dihydrofolate + NADPH + H(+)</text>
        <dbReference type="Rhea" id="RHEA:15009"/>
        <dbReference type="ChEBI" id="CHEBI:15378"/>
        <dbReference type="ChEBI" id="CHEBI:57451"/>
        <dbReference type="ChEBI" id="CHEBI:57453"/>
        <dbReference type="ChEBI" id="CHEBI:57783"/>
        <dbReference type="ChEBI" id="CHEBI:58349"/>
        <dbReference type="EC" id="1.5.1.3"/>
    </reaction>
</comment>
<accession>C5LQI2</accession>
<evidence type="ECO:0000256" key="14">
    <source>
        <dbReference type="ARBA" id="ARBA00048873"/>
    </source>
</evidence>
<gene>
    <name evidence="19" type="ORF">Pmar_PMAR025126</name>
</gene>
<evidence type="ECO:0000256" key="17">
    <source>
        <dbReference type="PROSITE-ProRule" id="PRU10016"/>
    </source>
</evidence>
<dbReference type="SUPFAM" id="SSF53597">
    <property type="entry name" value="Dihydrofolate reductase-like"/>
    <property type="match status" value="1"/>
</dbReference>
<evidence type="ECO:0000256" key="4">
    <source>
        <dbReference type="ARBA" id="ARBA00019798"/>
    </source>
</evidence>
<dbReference type="GO" id="GO:0006730">
    <property type="term" value="P:one-carbon metabolic process"/>
    <property type="evidence" value="ECO:0007669"/>
    <property type="project" value="UniProtKB-KW"/>
</dbReference>
<dbReference type="GO" id="GO:0004146">
    <property type="term" value="F:dihydrofolate reductase activity"/>
    <property type="evidence" value="ECO:0007669"/>
    <property type="project" value="UniProtKB-EC"/>
</dbReference>
<keyword evidence="6 15" id="KW-0489">Methyltransferase</keyword>
<dbReference type="PROSITE" id="PS51330">
    <property type="entry name" value="DHFR_2"/>
    <property type="match status" value="1"/>
</dbReference>
<dbReference type="GeneID" id="9057527"/>
<dbReference type="UniPathway" id="UPA00077">
    <property type="reaction ID" value="UER00158"/>
</dbReference>
<keyword evidence="8 15" id="KW-0545">Nucleotide biosynthesis</keyword>
<dbReference type="PROSITE" id="PS00075">
    <property type="entry name" value="DHFR_1"/>
    <property type="match status" value="1"/>
</dbReference>
<dbReference type="HAMAP" id="MF_00008">
    <property type="entry name" value="Thymidy_synth_bact"/>
    <property type="match status" value="1"/>
</dbReference>
<dbReference type="CDD" id="cd00351">
    <property type="entry name" value="TS_Pyrimidine_HMase"/>
    <property type="match status" value="1"/>
</dbReference>
<keyword evidence="20" id="KW-1185">Reference proteome</keyword>
<organism evidence="20">
    <name type="scientific">Perkinsus marinus (strain ATCC 50983 / TXsc)</name>
    <dbReference type="NCBI Taxonomy" id="423536"/>
    <lineage>
        <taxon>Eukaryota</taxon>
        <taxon>Sar</taxon>
        <taxon>Alveolata</taxon>
        <taxon>Perkinsozoa</taxon>
        <taxon>Perkinsea</taxon>
        <taxon>Perkinsida</taxon>
        <taxon>Perkinsidae</taxon>
        <taxon>Perkinsus</taxon>
    </lineage>
</organism>
<dbReference type="NCBIfam" id="NF002497">
    <property type="entry name" value="PRK01827.1-3"/>
    <property type="match status" value="1"/>
</dbReference>
<dbReference type="GO" id="GO:0046654">
    <property type="term" value="P:tetrahydrofolate biosynthetic process"/>
    <property type="evidence" value="ECO:0007669"/>
    <property type="project" value="UniProtKB-UniPathway"/>
</dbReference>
<comment type="catalytic activity">
    <reaction evidence="13">
        <text>dUMP + (6R)-5,10-methylene-5,6,7,8-tetrahydrofolate = 7,8-dihydrofolate + dTMP</text>
        <dbReference type="Rhea" id="RHEA:12104"/>
        <dbReference type="ChEBI" id="CHEBI:15636"/>
        <dbReference type="ChEBI" id="CHEBI:57451"/>
        <dbReference type="ChEBI" id="CHEBI:63528"/>
        <dbReference type="ChEBI" id="CHEBI:246422"/>
        <dbReference type="EC" id="2.1.1.45"/>
    </reaction>
</comment>
<dbReference type="Proteomes" id="UP000007800">
    <property type="component" value="Unassembled WGS sequence"/>
</dbReference>
<dbReference type="Pfam" id="PF00186">
    <property type="entry name" value="DHFR_1"/>
    <property type="match status" value="1"/>
</dbReference>
<evidence type="ECO:0000256" key="16">
    <source>
        <dbReference type="PIRSR" id="PIRSR000389-1"/>
    </source>
</evidence>
<dbReference type="InterPro" id="IPR020940">
    <property type="entry name" value="Thymidylate_synthase_AS"/>
</dbReference>
<feature type="active site" evidence="16 17">
    <location>
        <position position="373"/>
    </location>
</feature>
<dbReference type="InterPro" id="IPR000398">
    <property type="entry name" value="Thymidylate_synthase"/>
</dbReference>
<feature type="domain" description="DHFR" evidence="18">
    <location>
        <begin position="5"/>
        <end position="182"/>
    </location>
</feature>
<dbReference type="SUPFAM" id="SSF55831">
    <property type="entry name" value="Thymidylate synthase/dCMP hydroxymethylase"/>
    <property type="match status" value="1"/>
</dbReference>
<reference evidence="19 20" key="1">
    <citation type="submission" date="2008-07" db="EMBL/GenBank/DDBJ databases">
        <authorList>
            <person name="El-Sayed N."/>
            <person name="Caler E."/>
            <person name="Inman J."/>
            <person name="Amedeo P."/>
            <person name="Hass B."/>
            <person name="Wortman J."/>
        </authorList>
    </citation>
    <scope>NUCLEOTIDE SEQUENCE [LARGE SCALE GENOMIC DNA]</scope>
    <source>
        <strain evidence="20">ATCC 50983 / TXsc</strain>
    </source>
</reference>
<evidence type="ECO:0000259" key="18">
    <source>
        <dbReference type="PROSITE" id="PS51330"/>
    </source>
</evidence>
<evidence type="ECO:0000313" key="20">
    <source>
        <dbReference type="Proteomes" id="UP000007800"/>
    </source>
</evidence>
<name>C5LQI2_PERM5</name>
<dbReference type="FunCoup" id="C5LQI2">
    <property type="interactions" value="125"/>
</dbReference>
<evidence type="ECO:0000256" key="2">
    <source>
        <dbReference type="ARBA" id="ARBA00006900"/>
    </source>
</evidence>
<keyword evidence="5 15" id="KW-0554">One-carbon metabolism</keyword>
<sequence>MALPQLSVIVAHTCKWGIGKDGQLPWKSLPEDMKRFKKITTGGHCNDNVKNVCIMGRKTWESIPERFRPLRDRINVVISSTTSPTDYPPGVRICPSLLDSLASLQQGEVEIGEIFVIGGASLITEAMQLPQCRTLYTTRVGTDPWECDVFMEKIDEKIWEPIAVSRTFRHSDIPYDFVDYKRREGSDKTELSLAERCPRGKFQHGEYEYLRLIEEIIENGEDADDRTGVGTKTIFSCHMRFSLRDGVFPLLTTKRVFWRGVVEELLWFIRGDTNAKHLSDQGVKIWDLNGTREFLDGRGLTHREEGDLGPVYGFQWRHFGADYVDMHADYSKSGGVDQLAEVIRQLKENPMDRRIIMTAWNPTALPLMALPPCHMMCQFYVNSKQELSCAMYQRSADMGLGVPFNIASYALLTCMLAQVCGLKPGEFCHHLGNTHVYNNHIEPLRQQLKRTPRPFPLLKINPNVKTIDDIKSSDFELIGYNPWGKIAMEMAV</sequence>
<dbReference type="Pfam" id="PF00303">
    <property type="entry name" value="Thymidylat_synt"/>
    <property type="match status" value="1"/>
</dbReference>
<comment type="similarity">
    <text evidence="2 15">In the C-terminal section; belongs to the thymidylate synthase family.</text>
</comment>
<dbReference type="PROSITE" id="PS00091">
    <property type="entry name" value="THYMIDYLATE_SYNTHASE"/>
    <property type="match status" value="1"/>
</dbReference>
<dbReference type="PANTHER" id="PTHR11548:SF2">
    <property type="entry name" value="THYMIDYLATE SYNTHASE"/>
    <property type="match status" value="1"/>
</dbReference>
<evidence type="ECO:0000256" key="8">
    <source>
        <dbReference type="ARBA" id="ARBA00022727"/>
    </source>
</evidence>
<dbReference type="PRINTS" id="PR00108">
    <property type="entry name" value="THYMDSNTHASE"/>
</dbReference>
<dbReference type="Gene3D" id="3.40.430.10">
    <property type="entry name" value="Dihydrofolate Reductase, subunit A"/>
    <property type="match status" value="1"/>
</dbReference>
<dbReference type="InterPro" id="IPR045097">
    <property type="entry name" value="Thymidate_synth/dCMP_Mease"/>
</dbReference>
<keyword evidence="9" id="KW-0521">NADP</keyword>
<comment type="pathway">
    <text evidence="1 15">Cofactor biosynthesis; tetrahydrofolate biosynthesis; 5,6,7,8-tetrahydrofolate from 7,8-dihydrofolate: step 1/1.</text>
</comment>
<dbReference type="GO" id="GO:0004799">
    <property type="term" value="F:thymidylate synthase activity"/>
    <property type="evidence" value="ECO:0007669"/>
    <property type="project" value="UniProtKB-EC"/>
</dbReference>
<evidence type="ECO:0000256" key="9">
    <source>
        <dbReference type="ARBA" id="ARBA00022857"/>
    </source>
</evidence>